<name>A0A445ERD3_ARAHY</name>
<evidence type="ECO:0000313" key="3">
    <source>
        <dbReference type="Proteomes" id="UP000289738"/>
    </source>
</evidence>
<dbReference type="CDD" id="cd04481">
    <property type="entry name" value="RPA1_DBD_B_like"/>
    <property type="match status" value="1"/>
</dbReference>
<accession>A0A445ERD3</accession>
<gene>
    <name evidence="2" type="ORF">Ahy_A01g002629</name>
</gene>
<proteinExistence type="predicted"/>
<dbReference type="AlphaFoldDB" id="A0A445ERD3"/>
<dbReference type="PANTHER" id="PTHR47165">
    <property type="entry name" value="OS03G0429900 PROTEIN"/>
    <property type="match status" value="1"/>
</dbReference>
<dbReference type="Pfam" id="PF02721">
    <property type="entry name" value="DUF223"/>
    <property type="match status" value="1"/>
</dbReference>
<dbReference type="InterPro" id="IPR003871">
    <property type="entry name" value="RFA1B/D_OB_1st"/>
</dbReference>
<sequence>MKLNKIQCTLKKEVINQFGEILKEGELYSISRITVVLNIGAAKVVKHRYKLLFRFDTEVIPISNVHFPKASYSLETVESVVHMGQDSIYLIDVMGFLISVRDYSDVELDNGKKFKLVLIQLYSNGSYLICNLLGNFLTKMRLALMNAVSQPPIILLQSVKVKIYEGKVVVQNVIDCSKIIINPDISKALYFIDSITLGNGFVVADVDDDFVNLFMNGSIKELRENDADGFFNFVAKIKSLCNNFDWWYYSCVCGYPLELFRSRFSCFECARKIKNAVKKYKLLFKKRLIEVLQDFDAEHSVVYATPYPPFFDDVIGKKVRLLPSTVFSPIHEDVIQNPQPHDEISSLGGRISVTSDNIEFIEVDMEALGAAYKVKVFVNHTGGCNALILHDGDVQHLMGRKCSKNEQFHLDASNFLYKLIGKKLVFMVDPQPVESDTICPAYNVFKVSTHDFMLNLIERVENCFLNARAIVSTSNVASIEDPVSHISGSVLPAHKSVRVVNEIICNKRLASPYRDVPRLTKQKLEDAFSRSINETWDDNEEASSSMNI</sequence>
<reference evidence="2 3" key="1">
    <citation type="submission" date="2019-01" db="EMBL/GenBank/DDBJ databases">
        <title>Sequencing of cultivated peanut Arachis hypogaea provides insights into genome evolution and oil improvement.</title>
        <authorList>
            <person name="Chen X."/>
        </authorList>
    </citation>
    <scope>NUCLEOTIDE SEQUENCE [LARGE SCALE GENOMIC DNA]</scope>
    <source>
        <strain evidence="3">cv. Fuhuasheng</strain>
        <tissue evidence="2">Leaves</tissue>
    </source>
</reference>
<protein>
    <recommendedName>
        <fullName evidence="1">Replication protein A 70 kDa DNA-binding subunit B/D first OB fold domain-containing protein</fullName>
    </recommendedName>
</protein>
<dbReference type="Gene3D" id="2.40.50.140">
    <property type="entry name" value="Nucleic acid-binding proteins"/>
    <property type="match status" value="3"/>
</dbReference>
<comment type="caution">
    <text evidence="2">The sequence shown here is derived from an EMBL/GenBank/DDBJ whole genome shotgun (WGS) entry which is preliminary data.</text>
</comment>
<organism evidence="2 3">
    <name type="scientific">Arachis hypogaea</name>
    <name type="common">Peanut</name>
    <dbReference type="NCBI Taxonomy" id="3818"/>
    <lineage>
        <taxon>Eukaryota</taxon>
        <taxon>Viridiplantae</taxon>
        <taxon>Streptophyta</taxon>
        <taxon>Embryophyta</taxon>
        <taxon>Tracheophyta</taxon>
        <taxon>Spermatophyta</taxon>
        <taxon>Magnoliopsida</taxon>
        <taxon>eudicotyledons</taxon>
        <taxon>Gunneridae</taxon>
        <taxon>Pentapetalae</taxon>
        <taxon>rosids</taxon>
        <taxon>fabids</taxon>
        <taxon>Fabales</taxon>
        <taxon>Fabaceae</taxon>
        <taxon>Papilionoideae</taxon>
        <taxon>50 kb inversion clade</taxon>
        <taxon>dalbergioids sensu lato</taxon>
        <taxon>Dalbergieae</taxon>
        <taxon>Pterocarpus clade</taxon>
        <taxon>Arachis</taxon>
    </lineage>
</organism>
<evidence type="ECO:0000259" key="1">
    <source>
        <dbReference type="Pfam" id="PF02721"/>
    </source>
</evidence>
<dbReference type="InterPro" id="IPR012340">
    <property type="entry name" value="NA-bd_OB-fold"/>
</dbReference>
<dbReference type="PANTHER" id="PTHR47165:SF4">
    <property type="entry name" value="OS03G0429900 PROTEIN"/>
    <property type="match status" value="1"/>
</dbReference>
<dbReference type="SUPFAM" id="SSF50249">
    <property type="entry name" value="Nucleic acid-binding proteins"/>
    <property type="match status" value="1"/>
</dbReference>
<dbReference type="STRING" id="3818.A0A445ERD3"/>
<keyword evidence="3" id="KW-1185">Reference proteome</keyword>
<feature type="domain" description="Replication protein A 70 kDa DNA-binding subunit B/D first OB fold" evidence="1">
    <location>
        <begin position="5"/>
        <end position="61"/>
    </location>
</feature>
<dbReference type="Proteomes" id="UP000289738">
    <property type="component" value="Chromosome A01"/>
</dbReference>
<dbReference type="EMBL" id="SDMP01000001">
    <property type="protein sequence ID" value="RYR77922.1"/>
    <property type="molecule type" value="Genomic_DNA"/>
</dbReference>
<evidence type="ECO:0000313" key="2">
    <source>
        <dbReference type="EMBL" id="RYR77922.1"/>
    </source>
</evidence>